<dbReference type="RefSeq" id="XP_003688187.1">
    <property type="nucleotide sequence ID" value="XM_003688139.1"/>
</dbReference>
<dbReference type="Proteomes" id="UP000005666">
    <property type="component" value="Chromosome 13"/>
</dbReference>
<dbReference type="eggNOG" id="ENOG502QSPS">
    <property type="taxonomic scope" value="Eukaryota"/>
</dbReference>
<reference evidence="4 5" key="1">
    <citation type="journal article" date="2011" name="Proc. Natl. Acad. Sci. U.S.A.">
        <title>Evolutionary erosion of yeast sex chromosomes by mating-type switching accidents.</title>
        <authorList>
            <person name="Gordon J.L."/>
            <person name="Armisen D."/>
            <person name="Proux-Wera E."/>
            <person name="Oheigeartaigh S.S."/>
            <person name="Byrne K.P."/>
            <person name="Wolfe K.H."/>
        </authorList>
    </citation>
    <scope>NUCLEOTIDE SEQUENCE [LARGE SCALE GENOMIC DNA]</scope>
    <source>
        <strain evidence="5">ATCC 24235 / CBS 4417 / NBRC 1672 / NRRL Y-8282 / UCD 70-5</strain>
    </source>
</reference>
<dbReference type="OrthoDB" id="4158994at2759"/>
<feature type="coiled-coil region" evidence="1">
    <location>
        <begin position="683"/>
        <end position="755"/>
    </location>
</feature>
<dbReference type="EMBL" id="HE612868">
    <property type="protein sequence ID" value="CCE65753.1"/>
    <property type="molecule type" value="Genomic_DNA"/>
</dbReference>
<gene>
    <name evidence="4" type="primary">TPHA0M01780</name>
    <name evidence="4" type="ordered locus">TPHA_0M01780</name>
</gene>
<feature type="coiled-coil region" evidence="1">
    <location>
        <begin position="792"/>
        <end position="833"/>
    </location>
</feature>
<dbReference type="STRING" id="1071381.G8C0N8"/>
<evidence type="ECO:0000313" key="4">
    <source>
        <dbReference type="EMBL" id="CCE65753.1"/>
    </source>
</evidence>
<dbReference type="GeneID" id="11531898"/>
<evidence type="ECO:0000256" key="1">
    <source>
        <dbReference type="SAM" id="Coils"/>
    </source>
</evidence>
<feature type="transmembrane region" description="Helical" evidence="3">
    <location>
        <begin position="27"/>
        <end position="50"/>
    </location>
</feature>
<accession>G8C0N8</accession>
<keyword evidence="3" id="KW-0812">Transmembrane</keyword>
<dbReference type="HOGENOM" id="CLU_013934_0_0_1"/>
<feature type="region of interest" description="Disordered" evidence="2">
    <location>
        <begin position="446"/>
        <end position="470"/>
    </location>
</feature>
<evidence type="ECO:0000313" key="5">
    <source>
        <dbReference type="Proteomes" id="UP000005666"/>
    </source>
</evidence>
<protein>
    <submittedName>
        <fullName evidence="4">Uncharacterized protein</fullName>
    </submittedName>
</protein>
<evidence type="ECO:0000256" key="3">
    <source>
        <dbReference type="SAM" id="Phobius"/>
    </source>
</evidence>
<keyword evidence="3" id="KW-1133">Transmembrane helix</keyword>
<feature type="region of interest" description="Disordered" evidence="2">
    <location>
        <begin position="609"/>
        <end position="639"/>
    </location>
</feature>
<keyword evidence="5" id="KW-1185">Reference proteome</keyword>
<keyword evidence="1" id="KW-0175">Coiled coil</keyword>
<feature type="transmembrane region" description="Helical" evidence="3">
    <location>
        <begin position="147"/>
        <end position="163"/>
    </location>
</feature>
<feature type="compositionally biased region" description="Polar residues" evidence="2">
    <location>
        <begin position="621"/>
        <end position="639"/>
    </location>
</feature>
<proteinExistence type="predicted"/>
<keyword evidence="3" id="KW-0472">Membrane</keyword>
<sequence length="884" mass="102806">MQDHQNHHVHGLNIMSLMTSNKLIDTFAIFIILLNLNNFYLLVLSFLFIISKRYTHFKSDVFITILLYKIPSYNDLHLENFKKGILNDNKTISKNLKDNKHIIEFLVNIGIASFLRTYFKYDIIKYIQKFALSIIASSMVNQQSNRLLFAVLSCLMIITISWTKEYAQHGLFLQTFLRQRNELYKLLGENIIYFENIKQRTNLLMNSYNNYEITNPFMFNTEVNNYIDILFYLLSFHLIVVQLLHDVNAKLKGSENQKFMQATDNYTQQGSKYNTNNTDDSIRGGELITVFSDAISNYNFCEQVSASYNSQTVAMTDPIVANGFNSKQKGNRDSSNLKDNTNIIKNKFYQLNIDSSRLGSDESTLNEVNNGNFNDFNAKDNNSRKNNYSNEKFNIQITETTNIENFIRYLFQWKRNYSLSPLWSMFFIVRATIFEKKYLKGMTTTKDNINNINNTKHSESSQSNQNSDSNNLNAEVVKKSLFNTTEADNSMALISRSASDEYKRLNIISTNENIFNRGNNDYKLCIINISCNSITFHIENLHEGQLIVLVNGVIWSEVSCALLLNREGEEYVEVNGLVPLSSYDIQFINRLEDSFDYLISDVVVRTSSALGSRNGTDDSDQSSISESLTYGRKSNSTNMPASMNNMYTIDFSFPSFYHRKFLSPLLTLKHSVLTTNTNLAEERVKLRKSKKEISKKLNAIKQEIDNCKSKIDQNIFHDEKSTTKMDNLKISLKKSEEMNSKLEQQLKEISEFELKTEERYLKEKDLHLKRVLEYSKLEENLRTSYEDNDKKLSNLKSDELNLISKLEKLKSKYDKLEKEANQDSTETDELKSRFINKRLQDRSKREEARIKNSTEFQFAIKALEQDISRIESENQNFQRIIPNY</sequence>
<dbReference type="KEGG" id="tpf:TPHA_0M01780"/>
<name>G8C0N8_TETPH</name>
<organism evidence="4 5">
    <name type="scientific">Tetrapisispora phaffii (strain ATCC 24235 / CBS 4417 / NBRC 1672 / NRRL Y-8282 / UCD 70-5)</name>
    <name type="common">Yeast</name>
    <name type="synonym">Fabospora phaffii</name>
    <dbReference type="NCBI Taxonomy" id="1071381"/>
    <lineage>
        <taxon>Eukaryota</taxon>
        <taxon>Fungi</taxon>
        <taxon>Dikarya</taxon>
        <taxon>Ascomycota</taxon>
        <taxon>Saccharomycotina</taxon>
        <taxon>Saccharomycetes</taxon>
        <taxon>Saccharomycetales</taxon>
        <taxon>Saccharomycetaceae</taxon>
        <taxon>Tetrapisispora</taxon>
    </lineage>
</organism>
<dbReference type="AlphaFoldDB" id="G8C0N8"/>
<evidence type="ECO:0000256" key="2">
    <source>
        <dbReference type="SAM" id="MobiDB-lite"/>
    </source>
</evidence>